<keyword evidence="3" id="KW-1185">Reference proteome</keyword>
<feature type="transmembrane region" description="Helical" evidence="1">
    <location>
        <begin position="114"/>
        <end position="135"/>
    </location>
</feature>
<feature type="transmembrane region" description="Helical" evidence="1">
    <location>
        <begin position="409"/>
        <end position="426"/>
    </location>
</feature>
<evidence type="ECO:0000256" key="1">
    <source>
        <dbReference type="SAM" id="Phobius"/>
    </source>
</evidence>
<keyword evidence="1" id="KW-0472">Membrane</keyword>
<feature type="transmembrane region" description="Helical" evidence="1">
    <location>
        <begin position="83"/>
        <end position="102"/>
    </location>
</feature>
<dbReference type="EMBL" id="LT670848">
    <property type="protein sequence ID" value="SHN02072.1"/>
    <property type="molecule type" value="Genomic_DNA"/>
</dbReference>
<evidence type="ECO:0000313" key="2">
    <source>
        <dbReference type="EMBL" id="SHN02072.1"/>
    </source>
</evidence>
<feature type="transmembrane region" description="Helical" evidence="1">
    <location>
        <begin position="378"/>
        <end position="397"/>
    </location>
</feature>
<proteinExistence type="predicted"/>
<feature type="transmembrane region" description="Helical" evidence="1">
    <location>
        <begin position="166"/>
        <end position="188"/>
    </location>
</feature>
<dbReference type="OrthoDB" id="129479at2"/>
<accession>A0A1M7NEK1</accession>
<gene>
    <name evidence="2" type="ORF">SAMN05878281_3078</name>
</gene>
<dbReference type="Proteomes" id="UP000190235">
    <property type="component" value="Chromosome I"/>
</dbReference>
<dbReference type="AlphaFoldDB" id="A0A1M7NEK1"/>
<keyword evidence="1" id="KW-1133">Transmembrane helix</keyword>
<evidence type="ECO:0008006" key="4">
    <source>
        <dbReference type="Google" id="ProtNLM"/>
    </source>
</evidence>
<feature type="transmembrane region" description="Helical" evidence="1">
    <location>
        <begin position="200"/>
        <end position="217"/>
    </location>
</feature>
<feature type="transmembrane region" description="Helical" evidence="1">
    <location>
        <begin position="345"/>
        <end position="366"/>
    </location>
</feature>
<keyword evidence="1" id="KW-0812">Transmembrane</keyword>
<dbReference type="RefSeq" id="WP_079736027.1">
    <property type="nucleotide sequence ID" value="NZ_LT670848.1"/>
</dbReference>
<dbReference type="STRING" id="143223.SAMN05878281_3078"/>
<evidence type="ECO:0000313" key="3">
    <source>
        <dbReference type="Proteomes" id="UP000190235"/>
    </source>
</evidence>
<reference evidence="3" key="1">
    <citation type="submission" date="2016-11" db="EMBL/GenBank/DDBJ databases">
        <authorList>
            <person name="Varghese N."/>
            <person name="Submissions S."/>
        </authorList>
    </citation>
    <scope>NUCLEOTIDE SEQUENCE [LARGE SCALE GENOMIC DNA]</scope>
    <source>
        <strain evidence="3">ACAM 48</strain>
    </source>
</reference>
<protein>
    <recommendedName>
        <fullName evidence="4">Dolichyl-phosphate-mannose-protein mannosyltransferase</fullName>
    </recommendedName>
</protein>
<feature type="transmembrane region" description="Helical" evidence="1">
    <location>
        <begin position="142"/>
        <end position="160"/>
    </location>
</feature>
<sequence>MIVGYYLFTPPQIGLADSADFGRILPRIGLSHTTEISQDKFFNFFNPYYDVIGSPKVPVNIGQVIPLISVGVNNMFYTGTYSIYFLSALYFSLYLIAFYLFLRNSFQYISGHTLKIIFGILSIVILSDIMFVSYFNSFYQEALFLIAAIYVVAFSVARSINYNLLLIALVVLSLSKSQNIIFLIFPFCLVISRYRQLNKFNLIGISFLLIFFMFFTFKEQAQTNYANLYEAVFLGLMHEANSKEQKEILADLHLDKKGYLVNVKRGYWRPNNELIDNKELFEEFYSEVGQIDIIKTYLLNPKIFFKTAFSGVRLLFNNPAQPEHLGNYSKEESFEGEKTVVQTPWGYVVNYLALPIYFGALLLSLIDFRQKRIIKPDILIFTLILFIPVVYLAILIAGGINDFVKHNLSVYYMISFLFLLCNLKLFEIGRKKNRIEINRNIRC</sequence>
<organism evidence="2 3">
    <name type="scientific">Salegentibacter salegens</name>
    <dbReference type="NCBI Taxonomy" id="143223"/>
    <lineage>
        <taxon>Bacteria</taxon>
        <taxon>Pseudomonadati</taxon>
        <taxon>Bacteroidota</taxon>
        <taxon>Flavobacteriia</taxon>
        <taxon>Flavobacteriales</taxon>
        <taxon>Flavobacteriaceae</taxon>
        <taxon>Salegentibacter</taxon>
    </lineage>
</organism>
<name>A0A1M7NEK1_9FLAO</name>